<keyword evidence="16" id="KW-1185">Reference proteome</keyword>
<dbReference type="InterPro" id="IPR050599">
    <property type="entry name" value="VDCC_alpha-1_subunit"/>
</dbReference>
<dbReference type="STRING" id="56723.ENSLBEP00000015893"/>
<dbReference type="PANTHER" id="PTHR45628:SF5">
    <property type="entry name" value="VOLTAGE-DEPENDENT R-TYPE CALCIUM CHANNEL SUBUNIT ALPHA-1E"/>
    <property type="match status" value="1"/>
</dbReference>
<evidence type="ECO:0000259" key="14">
    <source>
        <dbReference type="Pfam" id="PF00520"/>
    </source>
</evidence>
<reference evidence="15" key="1">
    <citation type="submission" date="2025-08" db="UniProtKB">
        <authorList>
            <consortium name="Ensembl"/>
        </authorList>
    </citation>
    <scope>IDENTIFICATION</scope>
</reference>
<dbReference type="GO" id="GO:0008331">
    <property type="term" value="F:high voltage-gated calcium channel activity"/>
    <property type="evidence" value="ECO:0007669"/>
    <property type="project" value="TreeGrafter"/>
</dbReference>
<dbReference type="Gene3D" id="1.10.287.70">
    <property type="match status" value="1"/>
</dbReference>
<dbReference type="SUPFAM" id="SSF81324">
    <property type="entry name" value="Voltage-gated potassium channels"/>
    <property type="match status" value="1"/>
</dbReference>
<evidence type="ECO:0000256" key="6">
    <source>
        <dbReference type="ARBA" id="ARBA00022837"/>
    </source>
</evidence>
<keyword evidence="11" id="KW-0407">Ion channel</keyword>
<dbReference type="Gene3D" id="1.20.120.350">
    <property type="entry name" value="Voltage-gated potassium channels. Chain C"/>
    <property type="match status" value="1"/>
</dbReference>
<dbReference type="Pfam" id="PF00520">
    <property type="entry name" value="Ion_trans"/>
    <property type="match status" value="1"/>
</dbReference>
<keyword evidence="6" id="KW-0106">Calcium</keyword>
<dbReference type="InParanoid" id="A0A3Q3F8Y7"/>
<evidence type="ECO:0000256" key="11">
    <source>
        <dbReference type="ARBA" id="ARBA00023303"/>
    </source>
</evidence>
<dbReference type="FunFam" id="1.20.120.350:FF:000015">
    <property type="entry name" value="Voltage-dependent N-type calcium channel subunit alpha"/>
    <property type="match status" value="1"/>
</dbReference>
<dbReference type="GO" id="GO:0045202">
    <property type="term" value="C:synapse"/>
    <property type="evidence" value="ECO:0007669"/>
    <property type="project" value="GOC"/>
</dbReference>
<dbReference type="InterPro" id="IPR005821">
    <property type="entry name" value="Ion_trans_dom"/>
</dbReference>
<evidence type="ECO:0000256" key="5">
    <source>
        <dbReference type="ARBA" id="ARBA00022692"/>
    </source>
</evidence>
<name>A0A3Q3F8Y7_9LABR</name>
<dbReference type="AlphaFoldDB" id="A0A3Q3F8Y7"/>
<dbReference type="InterPro" id="IPR027359">
    <property type="entry name" value="Volt_channel_dom_sf"/>
</dbReference>
<evidence type="ECO:0000313" key="16">
    <source>
        <dbReference type="Proteomes" id="UP000261660"/>
    </source>
</evidence>
<protein>
    <recommendedName>
        <fullName evidence="14">Ion transport domain-containing protein</fullName>
    </recommendedName>
</protein>
<dbReference type="GO" id="GO:0007268">
    <property type="term" value="P:chemical synaptic transmission"/>
    <property type="evidence" value="ECO:0007669"/>
    <property type="project" value="TreeGrafter"/>
</dbReference>
<feature type="transmembrane region" description="Helical" evidence="13">
    <location>
        <begin position="134"/>
        <end position="154"/>
    </location>
</feature>
<keyword evidence="9" id="KW-0406">Ion transport</keyword>
<comment type="subcellular location">
    <subcellularLocation>
        <location evidence="1">Membrane</location>
        <topology evidence="1">Multi-pass membrane protein</topology>
    </subcellularLocation>
</comment>
<dbReference type="GO" id="GO:0043025">
    <property type="term" value="C:neuronal cell body"/>
    <property type="evidence" value="ECO:0007669"/>
    <property type="project" value="TreeGrafter"/>
</dbReference>
<feature type="transmembrane region" description="Helical" evidence="13">
    <location>
        <begin position="166"/>
        <end position="186"/>
    </location>
</feature>
<dbReference type="GO" id="GO:0005891">
    <property type="term" value="C:voltage-gated calcium channel complex"/>
    <property type="evidence" value="ECO:0007669"/>
    <property type="project" value="TreeGrafter"/>
</dbReference>
<organism evidence="15 16">
    <name type="scientific">Labrus bergylta</name>
    <name type="common">ballan wrasse</name>
    <dbReference type="NCBI Taxonomy" id="56723"/>
    <lineage>
        <taxon>Eukaryota</taxon>
        <taxon>Metazoa</taxon>
        <taxon>Chordata</taxon>
        <taxon>Craniata</taxon>
        <taxon>Vertebrata</taxon>
        <taxon>Euteleostomi</taxon>
        <taxon>Actinopterygii</taxon>
        <taxon>Neopterygii</taxon>
        <taxon>Teleostei</taxon>
        <taxon>Neoteleostei</taxon>
        <taxon>Acanthomorphata</taxon>
        <taxon>Eupercaria</taxon>
        <taxon>Labriformes</taxon>
        <taxon>Labridae</taxon>
        <taxon>Labrus</taxon>
    </lineage>
</organism>
<evidence type="ECO:0000256" key="13">
    <source>
        <dbReference type="SAM" id="Phobius"/>
    </source>
</evidence>
<evidence type="ECO:0000256" key="1">
    <source>
        <dbReference type="ARBA" id="ARBA00004141"/>
    </source>
</evidence>
<evidence type="ECO:0000313" key="15">
    <source>
        <dbReference type="Ensembl" id="ENSLBEP00000015893.1"/>
    </source>
</evidence>
<keyword evidence="2" id="KW-0813">Transport</keyword>
<reference evidence="15" key="2">
    <citation type="submission" date="2025-09" db="UniProtKB">
        <authorList>
            <consortium name="Ensembl"/>
        </authorList>
    </citation>
    <scope>IDENTIFICATION</scope>
</reference>
<keyword evidence="10 13" id="KW-0472">Membrane</keyword>
<evidence type="ECO:0000256" key="7">
    <source>
        <dbReference type="ARBA" id="ARBA00022882"/>
    </source>
</evidence>
<evidence type="ECO:0000256" key="8">
    <source>
        <dbReference type="ARBA" id="ARBA00022989"/>
    </source>
</evidence>
<keyword evidence="5 13" id="KW-0812">Transmembrane</keyword>
<feature type="region of interest" description="Disordered" evidence="12">
    <location>
        <begin position="1"/>
        <end position="26"/>
    </location>
</feature>
<evidence type="ECO:0000256" key="3">
    <source>
        <dbReference type="ARBA" id="ARBA00022568"/>
    </source>
</evidence>
<dbReference type="GO" id="GO:0098703">
    <property type="term" value="P:calcium ion import across plasma membrane"/>
    <property type="evidence" value="ECO:0007669"/>
    <property type="project" value="TreeGrafter"/>
</dbReference>
<dbReference type="GeneTree" id="ENSGT00940000155601"/>
<dbReference type="Proteomes" id="UP000261660">
    <property type="component" value="Unplaced"/>
</dbReference>
<keyword evidence="3" id="KW-0109">Calcium transport</keyword>
<keyword evidence="8 13" id="KW-1133">Transmembrane helix</keyword>
<evidence type="ECO:0000256" key="10">
    <source>
        <dbReference type="ARBA" id="ARBA00023136"/>
    </source>
</evidence>
<keyword evidence="7" id="KW-0851">Voltage-gated channel</keyword>
<evidence type="ECO:0000256" key="2">
    <source>
        <dbReference type="ARBA" id="ARBA00022448"/>
    </source>
</evidence>
<accession>A0A3Q3F8Y7</accession>
<dbReference type="PANTHER" id="PTHR45628">
    <property type="entry name" value="VOLTAGE-DEPENDENT CALCIUM CHANNEL TYPE A SUBUNIT ALPHA-1"/>
    <property type="match status" value="1"/>
</dbReference>
<dbReference type="Ensembl" id="ENSLBET00000016829.1">
    <property type="protein sequence ID" value="ENSLBEP00000015893.1"/>
    <property type="gene ID" value="ENSLBEG00000012323.1"/>
</dbReference>
<feature type="transmembrane region" description="Helical" evidence="13">
    <location>
        <begin position="225"/>
        <end position="247"/>
    </location>
</feature>
<evidence type="ECO:0000256" key="12">
    <source>
        <dbReference type="SAM" id="MobiDB-lite"/>
    </source>
</evidence>
<evidence type="ECO:0000256" key="4">
    <source>
        <dbReference type="ARBA" id="ARBA00022673"/>
    </source>
</evidence>
<sequence>MARFGDESAPTTVDSGDGDVEHGGDSQDAVAAGLTASMKQAKAQRARTMALYNPVPHRQNCLTINRSLFIFAEDNIIRKYARRIIEWPYPSIRNTRYMILATITANCVVLALEQHLPGEDKTPMAKRLEKTEPYFIGIFCFEAGIKLVALGFVFHKGSYLRNGWNVMDFIVVLSGILATAGAHMNIPVDLRTLRAVRVLRPLKLVSGIPSLQIVLKSIMKAMIPLLQIGLLLFFAILMFAIIGLEFYSGKLHHTCFSGRSPLDGEFTDSTPSPPNDTLISDYHIIYQMWKHV</sequence>
<keyword evidence="4" id="KW-0107">Calcium channel</keyword>
<proteinExistence type="predicted"/>
<feature type="domain" description="Ion transport" evidence="14">
    <location>
        <begin position="96"/>
        <end position="264"/>
    </location>
</feature>
<evidence type="ECO:0000256" key="9">
    <source>
        <dbReference type="ARBA" id="ARBA00023065"/>
    </source>
</evidence>